<evidence type="ECO:0000256" key="2">
    <source>
        <dbReference type="ARBA" id="ARBA00023043"/>
    </source>
</evidence>
<dbReference type="PANTHER" id="PTHR24173">
    <property type="entry name" value="ANKYRIN REPEAT CONTAINING"/>
    <property type="match status" value="1"/>
</dbReference>
<evidence type="ECO:0000313" key="6">
    <source>
        <dbReference type="EMBL" id="PMD32426.1"/>
    </source>
</evidence>
<dbReference type="InterPro" id="IPR002110">
    <property type="entry name" value="Ankyrin_rpt"/>
</dbReference>
<evidence type="ECO:0000256" key="1">
    <source>
        <dbReference type="ARBA" id="ARBA00022737"/>
    </source>
</evidence>
<accession>A0A2J6R1N0</accession>
<dbReference type="AlphaFoldDB" id="A0A2J6R1N0"/>
<dbReference type="Proteomes" id="UP000235786">
    <property type="component" value="Unassembled WGS sequence"/>
</dbReference>
<dbReference type="SMART" id="SM00248">
    <property type="entry name" value="ANK"/>
    <property type="match status" value="2"/>
</dbReference>
<organism evidence="6 7">
    <name type="scientific">Hyaloscypha variabilis (strain UAMH 11265 / GT02V1 / F)</name>
    <name type="common">Meliniomyces variabilis</name>
    <dbReference type="NCBI Taxonomy" id="1149755"/>
    <lineage>
        <taxon>Eukaryota</taxon>
        <taxon>Fungi</taxon>
        <taxon>Dikarya</taxon>
        <taxon>Ascomycota</taxon>
        <taxon>Pezizomycotina</taxon>
        <taxon>Leotiomycetes</taxon>
        <taxon>Helotiales</taxon>
        <taxon>Hyaloscyphaceae</taxon>
        <taxon>Hyaloscypha</taxon>
        <taxon>Hyaloscypha variabilis</taxon>
    </lineage>
</organism>
<protein>
    <submittedName>
        <fullName evidence="6">Ankyrin</fullName>
    </submittedName>
</protein>
<evidence type="ECO:0000256" key="5">
    <source>
        <dbReference type="SAM" id="SignalP"/>
    </source>
</evidence>
<dbReference type="STRING" id="1149755.A0A2J6R1N0"/>
<gene>
    <name evidence="6" type="ORF">L207DRAFT_572190</name>
</gene>
<keyword evidence="2 3" id="KW-0040">ANK repeat</keyword>
<dbReference type="EMBL" id="KZ613959">
    <property type="protein sequence ID" value="PMD32426.1"/>
    <property type="molecule type" value="Genomic_DNA"/>
</dbReference>
<keyword evidence="1" id="KW-0677">Repeat</keyword>
<dbReference type="Pfam" id="PF13606">
    <property type="entry name" value="Ank_3"/>
    <property type="match status" value="1"/>
</dbReference>
<feature type="chain" id="PRO_5014347328" evidence="5">
    <location>
        <begin position="18"/>
        <end position="994"/>
    </location>
</feature>
<evidence type="ECO:0000256" key="4">
    <source>
        <dbReference type="SAM" id="Coils"/>
    </source>
</evidence>
<reference evidence="6 7" key="1">
    <citation type="submission" date="2016-04" db="EMBL/GenBank/DDBJ databases">
        <title>A degradative enzymes factory behind the ericoid mycorrhizal symbiosis.</title>
        <authorList>
            <consortium name="DOE Joint Genome Institute"/>
            <person name="Martino E."/>
            <person name="Morin E."/>
            <person name="Grelet G."/>
            <person name="Kuo A."/>
            <person name="Kohler A."/>
            <person name="Daghino S."/>
            <person name="Barry K."/>
            <person name="Choi C."/>
            <person name="Cichocki N."/>
            <person name="Clum A."/>
            <person name="Copeland A."/>
            <person name="Hainaut M."/>
            <person name="Haridas S."/>
            <person name="Labutti K."/>
            <person name="Lindquist E."/>
            <person name="Lipzen A."/>
            <person name="Khouja H.-R."/>
            <person name="Murat C."/>
            <person name="Ohm R."/>
            <person name="Olson A."/>
            <person name="Spatafora J."/>
            <person name="Veneault-Fourrey C."/>
            <person name="Henrissat B."/>
            <person name="Grigoriev I."/>
            <person name="Martin F."/>
            <person name="Perotto S."/>
        </authorList>
    </citation>
    <scope>NUCLEOTIDE SEQUENCE [LARGE SCALE GENOMIC DNA]</scope>
    <source>
        <strain evidence="6 7">F</strain>
    </source>
</reference>
<dbReference type="PANTHER" id="PTHR24173:SF74">
    <property type="entry name" value="ANKYRIN REPEAT DOMAIN-CONTAINING PROTEIN 16"/>
    <property type="match status" value="1"/>
</dbReference>
<feature type="signal peptide" evidence="5">
    <location>
        <begin position="1"/>
        <end position="17"/>
    </location>
</feature>
<keyword evidence="4" id="KW-0175">Coiled coil</keyword>
<dbReference type="PROSITE" id="PS50297">
    <property type="entry name" value="ANK_REP_REGION"/>
    <property type="match status" value="2"/>
</dbReference>
<evidence type="ECO:0000313" key="7">
    <source>
        <dbReference type="Proteomes" id="UP000235786"/>
    </source>
</evidence>
<dbReference type="Pfam" id="PF00023">
    <property type="entry name" value="Ank"/>
    <property type="match status" value="1"/>
</dbReference>
<dbReference type="SUPFAM" id="SSF48403">
    <property type="entry name" value="Ankyrin repeat"/>
    <property type="match status" value="1"/>
</dbReference>
<feature type="repeat" description="ANK" evidence="3">
    <location>
        <begin position="590"/>
        <end position="622"/>
    </location>
</feature>
<proteinExistence type="predicted"/>
<name>A0A2J6R1N0_HYAVF</name>
<feature type="coiled-coil region" evidence="4">
    <location>
        <begin position="873"/>
        <end position="907"/>
    </location>
</feature>
<keyword evidence="7" id="KW-1185">Reference proteome</keyword>
<feature type="repeat" description="ANK" evidence="3">
    <location>
        <begin position="733"/>
        <end position="765"/>
    </location>
</feature>
<dbReference type="InterPro" id="IPR036770">
    <property type="entry name" value="Ankyrin_rpt-contain_sf"/>
</dbReference>
<keyword evidence="5" id="KW-0732">Signal</keyword>
<dbReference type="OrthoDB" id="5422117at2759"/>
<evidence type="ECO:0000256" key="3">
    <source>
        <dbReference type="PROSITE-ProRule" id="PRU00023"/>
    </source>
</evidence>
<sequence>MAEAVTLLGVVAAGVQCAEVGVQLLLLGSKLCSRIQDAPEKVKRWLDQIQQLVALAEFMQQLDAIRDLSRLSLSSTNPAISWVEAALSDCTTQARALQDILEEMLEGVNDSSGLKMWKKILTVKREARITSALHEIERQKGLLNIWIGQSNLCQLSNLQGSADQIREGLGRVDRSTLQFSQTFAKEVQNLSTRLDDNSRLFESSFESSRNRIISNVESLREQVHEQHRKHQSESSVTHIRLNELTQEMRELKREFRRLAPFRVQAAHKPSFLKEALDECSRPSSSYTDRRFKKGTLERYYDTTLSPHCSCQTNNGFAAWTFGSIANMAINCRKVAAKDCSAHTDTKTHHTHIRCFMQSTILSNLVKLSFEAIHGAGGFSIGLQLRAQTKVQKLPLRSLFLDLYHQRLPRNIKRENNNFSAPHDIKTQNALLRVVQRQLLDAFQSGKASPNDVDQYGRTLLHLQSNLARGLKEGEYGLGAQIIRLLISMGVKTDSVNNEFRTAQQLFLRNRQHDSTRNYEATFSNDVIEWTGIIPHEAIDGVSMIEFMRRWPESKEDWGYPYISDILLRKSKLDLETFIRRGMRPLENTSRLLTPLHLAAAANWPTAVKLLLASGADQYAQDSELCFPIDFAIHTGCLETIKLLLEGDCISYFTAPRNFRRCDVPGSILLGMQESSELIQNALLGAAFRQKNSLENIGLYQAVAHNWLPEKSSVLLLEKLISGGFPGLNSRDKFGYTPLMRACQLSRFQVARVLVENGASISTRHRDSGLTAGHFLALSGFGTLPLDAPDSELCAKLLEVGFDVSNITNIYCRCSPGGFTPITAVARGYHRNGRAILHSFILCLRWPTETVEKELRTFAIAVIFDRLGMTHTCLKKVFKKQQILEEDRKEIESEEEEFNNQLQELMREYDMLRVGFSGGPLEFLDYFFELHEQELLDSNHWSSRRAWNYDDKDLLGPGEYYNYRQPSFTGEEILYRHTEEVREENMLALLFDKCN</sequence>
<dbReference type="Gene3D" id="1.25.40.20">
    <property type="entry name" value="Ankyrin repeat-containing domain"/>
    <property type="match status" value="2"/>
</dbReference>
<dbReference type="PROSITE" id="PS50088">
    <property type="entry name" value="ANK_REPEAT"/>
    <property type="match status" value="2"/>
</dbReference>